<dbReference type="EMBL" id="JBFRCH010000013">
    <property type="protein sequence ID" value="MEX3934461.1"/>
    <property type="molecule type" value="Genomic_DNA"/>
</dbReference>
<gene>
    <name evidence="1" type="ORF">AB4Y32_22200</name>
</gene>
<sequence length="58" mass="6476">MMITVPTFLFLVALFALLVAMHRGVTRRADTSLRAQFESEGPDSEVSRQLMRDSGYGV</sequence>
<dbReference type="Proteomes" id="UP001558850">
    <property type="component" value="Unassembled WGS sequence"/>
</dbReference>
<accession>A0ACC6U4C5</accession>
<evidence type="ECO:0000313" key="2">
    <source>
        <dbReference type="Proteomes" id="UP001558850"/>
    </source>
</evidence>
<comment type="caution">
    <text evidence="1">The sequence shown here is derived from an EMBL/GenBank/DDBJ whole genome shotgun (WGS) entry which is preliminary data.</text>
</comment>
<keyword evidence="2" id="KW-1185">Reference proteome</keyword>
<name>A0ACC6U4C5_9BURK</name>
<protein>
    <submittedName>
        <fullName evidence="1">Uncharacterized protein</fullName>
    </submittedName>
</protein>
<proteinExistence type="predicted"/>
<organism evidence="1 2">
    <name type="scientific">Paraburkholderia phymatum</name>
    <dbReference type="NCBI Taxonomy" id="148447"/>
    <lineage>
        <taxon>Bacteria</taxon>
        <taxon>Pseudomonadati</taxon>
        <taxon>Pseudomonadota</taxon>
        <taxon>Betaproteobacteria</taxon>
        <taxon>Burkholderiales</taxon>
        <taxon>Burkholderiaceae</taxon>
        <taxon>Paraburkholderia</taxon>
    </lineage>
</organism>
<evidence type="ECO:0000313" key="1">
    <source>
        <dbReference type="EMBL" id="MEX3934461.1"/>
    </source>
</evidence>
<reference evidence="1" key="1">
    <citation type="submission" date="2024-07" db="EMBL/GenBank/DDBJ databases">
        <title>A survey of Mimosa microsymbionts across Brazilian biomes reveals a high diversity of Paraburkholderia nodulating endemic species, but also that Cupriavidus is common as a symbiont of widespread species.</title>
        <authorList>
            <person name="Rouws L."/>
            <person name="Barauna A."/>
            <person name="Beukes C."/>
            <person name="Rouws J.R.C."/>
            <person name="De Faria S.M."/>
            <person name="Gross E."/>
            <person name="Bueno Dos Reis Junior F."/>
            <person name="Simon M.F."/>
            <person name="Maluk M."/>
            <person name="Odee D.W."/>
            <person name="Kenicer G."/>
            <person name="Young J.P.W."/>
            <person name="Reis V.M."/>
            <person name="Zilli J."/>
            <person name="James E.K."/>
        </authorList>
    </citation>
    <scope>NUCLEOTIDE SEQUENCE</scope>
    <source>
        <strain evidence="1">EG181B</strain>
    </source>
</reference>